<dbReference type="AlphaFoldDB" id="A0A8V5GFD3"/>
<dbReference type="FunFam" id="2.60.40.10:FF:002198">
    <property type="entry name" value="Immunoglobulin heavy variable 5-2"/>
    <property type="match status" value="1"/>
</dbReference>
<evidence type="ECO:0000256" key="3">
    <source>
        <dbReference type="ARBA" id="ARBA00043265"/>
    </source>
</evidence>
<dbReference type="InterPro" id="IPR036179">
    <property type="entry name" value="Ig-like_dom_sf"/>
</dbReference>
<dbReference type="GO" id="GO:0019814">
    <property type="term" value="C:immunoglobulin complex"/>
    <property type="evidence" value="ECO:0007669"/>
    <property type="project" value="UniProtKB-KW"/>
</dbReference>
<dbReference type="SUPFAM" id="SSF48726">
    <property type="entry name" value="Immunoglobulin"/>
    <property type="match status" value="1"/>
</dbReference>
<dbReference type="InterPro" id="IPR007110">
    <property type="entry name" value="Ig-like_dom"/>
</dbReference>
<name>A0A8V5GFD3_MELUD</name>
<dbReference type="InterPro" id="IPR050199">
    <property type="entry name" value="IgHV"/>
</dbReference>
<dbReference type="PROSITE" id="PS50835">
    <property type="entry name" value="IG_LIKE"/>
    <property type="match status" value="1"/>
</dbReference>
<protein>
    <submittedName>
        <fullName evidence="4">Uncharacterized protein</fullName>
    </submittedName>
</protein>
<keyword evidence="3" id="KW-1280">Immunoglobulin</keyword>
<evidence type="ECO:0000256" key="2">
    <source>
        <dbReference type="ARBA" id="ARBA00023130"/>
    </source>
</evidence>
<dbReference type="GO" id="GO:0005576">
    <property type="term" value="C:extracellular region"/>
    <property type="evidence" value="ECO:0007669"/>
    <property type="project" value="UniProtKB-ARBA"/>
</dbReference>
<reference evidence="4" key="3">
    <citation type="submission" date="2025-09" db="UniProtKB">
        <authorList>
            <consortium name="Ensembl"/>
        </authorList>
    </citation>
    <scope>IDENTIFICATION</scope>
</reference>
<evidence type="ECO:0000313" key="4">
    <source>
        <dbReference type="Ensembl" id="ENSMUNP00000022608.1"/>
    </source>
</evidence>
<dbReference type="InterPro" id="IPR013106">
    <property type="entry name" value="Ig_V-set"/>
</dbReference>
<reference evidence="4" key="1">
    <citation type="submission" date="2020-03" db="EMBL/GenBank/DDBJ databases">
        <title>Melopsittacus undulatus (budgerigar) genome, bMelUnd1, maternal haplotype with Z.</title>
        <authorList>
            <person name="Gedman G."/>
            <person name="Mountcastle J."/>
            <person name="Haase B."/>
            <person name="Formenti G."/>
            <person name="Wright T."/>
            <person name="Apodaca J."/>
            <person name="Pelan S."/>
            <person name="Chow W."/>
            <person name="Rhie A."/>
            <person name="Howe K."/>
            <person name="Fedrigo O."/>
            <person name="Jarvis E.D."/>
        </authorList>
    </citation>
    <scope>NUCLEOTIDE SEQUENCE [LARGE SCALE GENOMIC DNA]</scope>
</reference>
<keyword evidence="5" id="KW-1185">Reference proteome</keyword>
<dbReference type="Ensembl" id="ENSMUNT00000033847.1">
    <property type="protein sequence ID" value="ENSMUNP00000022608.1"/>
    <property type="gene ID" value="ENSMUNG00000003401.2"/>
</dbReference>
<dbReference type="Proteomes" id="UP000694405">
    <property type="component" value="Chromosome 30"/>
</dbReference>
<proteinExistence type="predicted"/>
<dbReference type="Gene3D" id="2.60.40.10">
    <property type="entry name" value="Immunoglobulins"/>
    <property type="match status" value="1"/>
</dbReference>
<dbReference type="InterPro" id="IPR013783">
    <property type="entry name" value="Ig-like_fold"/>
</dbReference>
<keyword evidence="2" id="KW-1064">Adaptive immunity</keyword>
<evidence type="ECO:0000313" key="5">
    <source>
        <dbReference type="Proteomes" id="UP000694405"/>
    </source>
</evidence>
<keyword evidence="1" id="KW-0391">Immunity</keyword>
<organism evidence="4 5">
    <name type="scientific">Melopsittacus undulatus</name>
    <name type="common">Budgerigar</name>
    <name type="synonym">Psittacus undulatus</name>
    <dbReference type="NCBI Taxonomy" id="13146"/>
    <lineage>
        <taxon>Eukaryota</taxon>
        <taxon>Metazoa</taxon>
        <taxon>Chordata</taxon>
        <taxon>Craniata</taxon>
        <taxon>Vertebrata</taxon>
        <taxon>Euteleostomi</taxon>
        <taxon>Archelosauria</taxon>
        <taxon>Archosauria</taxon>
        <taxon>Dinosauria</taxon>
        <taxon>Saurischia</taxon>
        <taxon>Theropoda</taxon>
        <taxon>Coelurosauria</taxon>
        <taxon>Aves</taxon>
        <taxon>Neognathae</taxon>
        <taxon>Neoaves</taxon>
        <taxon>Telluraves</taxon>
        <taxon>Australaves</taxon>
        <taxon>Psittaciformes</taxon>
        <taxon>Psittaculidae</taxon>
        <taxon>Melopsittacus</taxon>
    </lineage>
</organism>
<reference evidence="4" key="2">
    <citation type="submission" date="2025-08" db="UniProtKB">
        <authorList>
            <consortium name="Ensembl"/>
        </authorList>
    </citation>
    <scope>IDENTIFICATION</scope>
</reference>
<dbReference type="PANTHER" id="PTHR23266">
    <property type="entry name" value="IMMUNOGLOBULIN HEAVY CHAIN"/>
    <property type="match status" value="1"/>
</dbReference>
<dbReference type="Pfam" id="PF07686">
    <property type="entry name" value="V-set"/>
    <property type="match status" value="1"/>
</dbReference>
<dbReference type="GO" id="GO:0002250">
    <property type="term" value="P:adaptive immune response"/>
    <property type="evidence" value="ECO:0007669"/>
    <property type="project" value="UniProtKB-KW"/>
</dbReference>
<accession>A0A8V5GFD3</accession>
<dbReference type="SMART" id="SM00406">
    <property type="entry name" value="IGv"/>
    <property type="match status" value="1"/>
</dbReference>
<sequence>MGTMAFPILLLLAASIPGLQAEVRLEETGGGLQSPGASMRLLCKASGFTFGSYAMGWMRQAPGQGLQFVATINYNGGYIYYAPSVKGRATISRDNSQATVTLQMSGLEAKDTATYYCVKSAYVGAGYAGAYPGGNGAAYGPGYGGVPITSSIRSIDTITTVT</sequence>
<evidence type="ECO:0000256" key="1">
    <source>
        <dbReference type="ARBA" id="ARBA00022859"/>
    </source>
</evidence>